<evidence type="ECO:0000313" key="2">
    <source>
        <dbReference type="Proteomes" id="UP000744555"/>
    </source>
</evidence>
<dbReference type="Pfam" id="PF12261">
    <property type="entry name" value="T_hemolysin"/>
    <property type="match status" value="1"/>
</dbReference>
<protein>
    <submittedName>
        <fullName evidence="1">Thermostable hemolysin</fullName>
    </submittedName>
</protein>
<accession>A0ABR7S0E7</accession>
<sequence length="225" mass="25065">MSHTEWNTTFPLYFGSDPARRASLSLAAEQGSLRLAMERFIQARFNEAHGAEVAHFMPELVGLHDHGDNLIAVAGARLAEQGRLFLEQYLDEPVQMRISRMAGHPVRRQAIVEVGNLASSSAGSARLIIIAMTCLLARRGLDWVVFTGAASLVNSFRRLGLEPLRLCEADPLRLGDERHSWGQYYEQYPQVFAGNIQLGYRHLCQQGVLERLGFPQLCLEAPHAA</sequence>
<dbReference type="RefSeq" id="WP_187805379.1">
    <property type="nucleotide sequence ID" value="NZ_LZEU01000001.1"/>
</dbReference>
<proteinExistence type="predicted"/>
<name>A0ABR7S0E7_AQUAC</name>
<dbReference type="InterPro" id="IPR022050">
    <property type="entry name" value="T_hemolysin"/>
</dbReference>
<gene>
    <name evidence="1" type="ORF">A9179_08310</name>
</gene>
<dbReference type="EMBL" id="LZEU01000001">
    <property type="protein sequence ID" value="MBC9250275.1"/>
    <property type="molecule type" value="Genomic_DNA"/>
</dbReference>
<evidence type="ECO:0000313" key="1">
    <source>
        <dbReference type="EMBL" id="MBC9250275.1"/>
    </source>
</evidence>
<dbReference type="Proteomes" id="UP000744555">
    <property type="component" value="Unassembled WGS sequence"/>
</dbReference>
<organism evidence="1 2">
    <name type="scientific">Aquipseudomonas alcaligenes</name>
    <name type="common">Pseudomonas alcaligenes</name>
    <dbReference type="NCBI Taxonomy" id="43263"/>
    <lineage>
        <taxon>Bacteria</taxon>
        <taxon>Pseudomonadati</taxon>
        <taxon>Pseudomonadota</taxon>
        <taxon>Gammaproteobacteria</taxon>
        <taxon>Pseudomonadales</taxon>
        <taxon>Pseudomonadaceae</taxon>
        <taxon>Aquipseudomonas</taxon>
    </lineage>
</organism>
<reference evidence="1 2" key="1">
    <citation type="submission" date="2016-06" db="EMBL/GenBank/DDBJ databases">
        <authorList>
            <person name="Ramos C."/>
            <person name="Pintado A."/>
            <person name="Crespo-Gomez J.I."/>
        </authorList>
    </citation>
    <scope>NUCLEOTIDE SEQUENCE [LARGE SCALE GENOMIC DNA]</scope>
    <source>
        <strain evidence="1 2">AVO110</strain>
    </source>
</reference>
<comment type="caution">
    <text evidence="1">The sequence shown here is derived from an EMBL/GenBank/DDBJ whole genome shotgun (WGS) entry which is preliminary data.</text>
</comment>
<keyword evidence="2" id="KW-1185">Reference proteome</keyword>